<keyword evidence="1" id="KW-0378">Hydrolase</keyword>
<sequence>MWSASIHRLSQAIVESTGSYGAGMSGLAYYHKNLFGIKGRSGSPYVSGVAVMGTQEQAAGGGMYAIQAGFSEYKSYKDCIYDRALMITTLSYYAACDQYKNLNDGKYTKEQANQYCKAFASSWATSQVYYEHNVKIMEQYNLYQFDNLTYEQFLKLKEGGSGFPANVVYNGKITEKMKQVVAIAGGNRSAFPCTANYCAAWVSGVYQAAGLGSISGNAIDMWNNYKYTGSTDQGNIPPGAVVCSSGWGMMVRFMVMLEFIWGMGWWRTIKDILL</sequence>
<dbReference type="Pfam" id="PF01832">
    <property type="entry name" value="Glucosaminidase"/>
    <property type="match status" value="1"/>
</dbReference>
<comment type="caution">
    <text evidence="3">The sequence shown here is derived from an EMBL/GenBank/DDBJ whole genome shotgun (WGS) entry which is preliminary data.</text>
</comment>
<evidence type="ECO:0000259" key="2">
    <source>
        <dbReference type="Pfam" id="PF01832"/>
    </source>
</evidence>
<proteinExistence type="predicted"/>
<dbReference type="Gene3D" id="4.10.80.30">
    <property type="entry name" value="DNA polymerase, domain 6"/>
    <property type="match status" value="1"/>
</dbReference>
<dbReference type="EMBL" id="VULY01000018">
    <property type="protein sequence ID" value="MSR92829.1"/>
    <property type="molecule type" value="Genomic_DNA"/>
</dbReference>
<dbReference type="Proteomes" id="UP000434409">
    <property type="component" value="Unassembled WGS sequence"/>
</dbReference>
<feature type="domain" description="Mannosyl-glycoprotein endo-beta-N-acetylglucosamidase-like" evidence="2">
    <location>
        <begin position="9"/>
        <end position="142"/>
    </location>
</feature>
<accession>A0A6N7UXF4</accession>
<evidence type="ECO:0000313" key="4">
    <source>
        <dbReference type="Proteomes" id="UP000434409"/>
    </source>
</evidence>
<organism evidence="3 4">
    <name type="scientific">Suipraeoptans intestinalis</name>
    <dbReference type="NCBI Taxonomy" id="2606628"/>
    <lineage>
        <taxon>Bacteria</taxon>
        <taxon>Bacillati</taxon>
        <taxon>Bacillota</taxon>
        <taxon>Clostridia</taxon>
        <taxon>Lachnospirales</taxon>
        <taxon>Lachnospiraceae</taxon>
        <taxon>Suipraeoptans</taxon>
    </lineage>
</organism>
<dbReference type="PANTHER" id="PTHR33308:SF10">
    <property type="entry name" value="EXO-GLUCOSAMINIDASE LYTG"/>
    <property type="match status" value="1"/>
</dbReference>
<evidence type="ECO:0000256" key="1">
    <source>
        <dbReference type="ARBA" id="ARBA00022801"/>
    </source>
</evidence>
<evidence type="ECO:0000313" key="3">
    <source>
        <dbReference type="EMBL" id="MSR92829.1"/>
    </source>
</evidence>
<protein>
    <recommendedName>
        <fullName evidence="2">Mannosyl-glycoprotein endo-beta-N-acetylglucosamidase-like domain-containing protein</fullName>
    </recommendedName>
</protein>
<name>A0A6N7UXF4_9FIRM</name>
<dbReference type="AlphaFoldDB" id="A0A6N7UXF4"/>
<gene>
    <name evidence="3" type="ORF">FYJ34_00715</name>
</gene>
<dbReference type="GO" id="GO:0004040">
    <property type="term" value="F:amidase activity"/>
    <property type="evidence" value="ECO:0007669"/>
    <property type="project" value="InterPro"/>
</dbReference>
<reference evidence="3 4" key="1">
    <citation type="submission" date="2019-08" db="EMBL/GenBank/DDBJ databases">
        <title>In-depth cultivation of the pig gut microbiome towards novel bacterial diversity and tailored functional studies.</title>
        <authorList>
            <person name="Wylensek D."/>
            <person name="Hitch T.C.A."/>
            <person name="Clavel T."/>
        </authorList>
    </citation>
    <scope>NUCLEOTIDE SEQUENCE [LARGE SCALE GENOMIC DNA]</scope>
    <source>
        <strain evidence="3 4">68-1-5</strain>
    </source>
</reference>
<dbReference type="InterPro" id="IPR002901">
    <property type="entry name" value="MGlyc_endo_b_GlcNAc-like_dom"/>
</dbReference>
<dbReference type="Gene3D" id="1.10.530.10">
    <property type="match status" value="1"/>
</dbReference>
<keyword evidence="4" id="KW-1185">Reference proteome</keyword>
<dbReference type="InterPro" id="IPR051056">
    <property type="entry name" value="Glycosyl_Hydrolase_73"/>
</dbReference>
<dbReference type="PANTHER" id="PTHR33308">
    <property type="entry name" value="PEPTIDOGLYCAN HYDROLASE FLGJ"/>
    <property type="match status" value="1"/>
</dbReference>